<dbReference type="Gene3D" id="3.30.920.20">
    <property type="entry name" value="Gas2-like domain"/>
    <property type="match status" value="1"/>
</dbReference>
<dbReference type="EMBL" id="BAABUK010000041">
    <property type="protein sequence ID" value="GAA5817379.1"/>
    <property type="molecule type" value="Genomic_DNA"/>
</dbReference>
<dbReference type="Gene3D" id="1.20.120.1070">
    <property type="entry name" value="Translation initiation factor eIF-2B, N-terminal domain"/>
    <property type="match status" value="1"/>
</dbReference>
<feature type="compositionally biased region" description="Polar residues" evidence="12">
    <location>
        <begin position="876"/>
        <end position="897"/>
    </location>
</feature>
<evidence type="ECO:0000256" key="7">
    <source>
        <dbReference type="ARBA" id="ARBA00023212"/>
    </source>
</evidence>
<keyword evidence="4" id="KW-0963">Cytoplasm</keyword>
<dbReference type="InterPro" id="IPR003108">
    <property type="entry name" value="GAR_dom"/>
</dbReference>
<dbReference type="InterPro" id="IPR037171">
    <property type="entry name" value="NagB/RpiA_transferase-like"/>
</dbReference>
<gene>
    <name evidence="14" type="ORF">MFLAVUS_010923</name>
</gene>
<organism evidence="14 15">
    <name type="scientific">Mucor flavus</name>
    <dbReference type="NCBI Taxonomy" id="439312"/>
    <lineage>
        <taxon>Eukaryota</taxon>
        <taxon>Fungi</taxon>
        <taxon>Fungi incertae sedis</taxon>
        <taxon>Mucoromycota</taxon>
        <taxon>Mucoromycotina</taxon>
        <taxon>Mucoromycetes</taxon>
        <taxon>Mucorales</taxon>
        <taxon>Mucorineae</taxon>
        <taxon>Mucoraceae</taxon>
        <taxon>Mucor</taxon>
    </lineage>
</organism>
<protein>
    <recommendedName>
        <fullName evidence="8">Translation initiation factor eIF2B subunit alpha</fullName>
    </recommendedName>
    <alternativeName>
        <fullName evidence="9">eIF2B GDP-GTP exchange factor subunit alpha</fullName>
    </alternativeName>
</protein>
<keyword evidence="5" id="KW-0396">Initiation factor</keyword>
<dbReference type="InterPro" id="IPR013889">
    <property type="entry name" value="Karyogamy_KAR9"/>
</dbReference>
<keyword evidence="15" id="KW-1185">Reference proteome</keyword>
<dbReference type="Pfam" id="PF01008">
    <property type="entry name" value="IF-2B"/>
    <property type="match status" value="1"/>
</dbReference>
<dbReference type="SUPFAM" id="SSF143575">
    <property type="entry name" value="GAS2 domain-like"/>
    <property type="match status" value="1"/>
</dbReference>
<evidence type="ECO:0000256" key="8">
    <source>
        <dbReference type="ARBA" id="ARBA00044208"/>
    </source>
</evidence>
<dbReference type="Pfam" id="PF08580">
    <property type="entry name" value="KAR9"/>
    <property type="match status" value="1"/>
</dbReference>
<comment type="caution">
    <text evidence="14">The sequence shown here is derived from an EMBL/GenBank/DDBJ whole genome shotgun (WGS) entry which is preliminary data.</text>
</comment>
<evidence type="ECO:0000256" key="11">
    <source>
        <dbReference type="RuleBase" id="RU003814"/>
    </source>
</evidence>
<comment type="similarity">
    <text evidence="3 11">Belongs to the eIF-2B alpha/beta/delta subunits family.</text>
</comment>
<dbReference type="Pfam" id="PF02187">
    <property type="entry name" value="GAS2"/>
    <property type="match status" value="1"/>
</dbReference>
<evidence type="ECO:0000256" key="5">
    <source>
        <dbReference type="ARBA" id="ARBA00022540"/>
    </source>
</evidence>
<dbReference type="PANTHER" id="PTHR45860">
    <property type="entry name" value="TRANSLATION INITIATION FACTOR EIF-2B SUBUNIT ALPHA"/>
    <property type="match status" value="1"/>
</dbReference>
<evidence type="ECO:0000313" key="14">
    <source>
        <dbReference type="EMBL" id="GAA5817379.1"/>
    </source>
</evidence>
<proteinExistence type="inferred from homology"/>
<evidence type="ECO:0000256" key="9">
    <source>
        <dbReference type="ARBA" id="ARBA00044236"/>
    </source>
</evidence>
<evidence type="ECO:0000256" key="4">
    <source>
        <dbReference type="ARBA" id="ARBA00022490"/>
    </source>
</evidence>
<evidence type="ECO:0000259" key="13">
    <source>
        <dbReference type="PROSITE" id="PS51460"/>
    </source>
</evidence>
<feature type="region of interest" description="Disordered" evidence="12">
    <location>
        <begin position="749"/>
        <end position="944"/>
    </location>
</feature>
<comment type="subunit">
    <text evidence="10">Component of the translation initiation factor 2B (eIF2B) complex which is a heterodecamer of two sets of five different subunits: alpha, beta, gamma, delta and epsilon. Subunits alpha, beta and delta comprise a regulatory subcomplex and subunits epsilon and gamma comprise a catalytic subcomplex. Within the complex, the hexameric regulatory complex resides at the center, with the two heterodimeric catalytic subcomplexes bound on opposite sides.</text>
</comment>
<evidence type="ECO:0000256" key="1">
    <source>
        <dbReference type="ARBA" id="ARBA00004245"/>
    </source>
</evidence>
<feature type="compositionally biased region" description="Low complexity" evidence="12">
    <location>
        <begin position="767"/>
        <end position="778"/>
    </location>
</feature>
<dbReference type="PROSITE" id="PS51460">
    <property type="entry name" value="GAR"/>
    <property type="match status" value="1"/>
</dbReference>
<feature type="region of interest" description="Disordered" evidence="12">
    <location>
        <begin position="630"/>
        <end position="653"/>
    </location>
</feature>
<keyword evidence="7" id="KW-0206">Cytoskeleton</keyword>
<accession>A0ABP9ZE60</accession>
<feature type="domain" description="GAR" evidence="13">
    <location>
        <begin position="964"/>
        <end position="1056"/>
    </location>
</feature>
<feature type="compositionally biased region" description="Acidic residues" evidence="12">
    <location>
        <begin position="850"/>
        <end position="860"/>
    </location>
</feature>
<sequence length="1058" mass="118783">MDNQYDVVTAYQTSLSDSELSTPVAIFKALTDFVRHSTAPTMSEFMQTLEKAAQSIRQEPQAMSKEKPKNQHKATIAILAGVDLFMRFVTRNSHDFSLSEEAGSFEDFKENLLSRASLILEKASCAREKAAAIGAQFINDNAVVLVQGYSRVIMSVLYYAANVQHKRFKVYVTEGRPNSDGIQAVAALRKAGIPCRCVLDSAVGYIMDKVDMVFVGAEGVVENGGIVNKIGTFQISLVAKALGKPVYAVAESYKFVRVYPLNQYDIPSETPEIVTFTSRRRKSFSTVADAESVEELALSNPSVDYTPPQYITLLLTDLGVLTPSGVSDELIKLYGFRKMNLLPPQPTESVSMTTGDLYEPLFQIQIPDKELGQLFAAHDTLSLEDLAYEFKQITDRIMQWLEAAHMTAFTIEQNVKRQQQLEDIEPLLLSCQRMAPLIPLLIEMNEIIHDDPTVTITKIQSEWSGLQHFISSVKKALEESNEKNLLLSLMSSILFQIDDLSIMIFQYQEKRHIQAVIDKDDQPQKEDSILIDIDNRVGPLFNDVEKVYTRMTSAPPEDTTGLLTRKHLIVQDRWESLRVEIDELKVELKEDRWLIVFKQVADQVDGMMDGLDKTVSQCYMMIQQIKETGLSASTSSSTSTSTSSNSSVNNTSSVMDKLRSVEKNFDAKYKYYTPSIAKMLMMLGNGIAARVSRNATTLNRHENMLGRWNQLKLTMDNLRKKDLPDISTTRPMSPATTVCWSRLSDRSDNSNFLMKSPEPTIAERSRSPYVSSVASSSPIPFNMMDEYHRKTPTTPSKRDHHLWQSSKSPSPVYGRSQQMSPLSREKRSNLVPSTSDTFKKSSAVYKTNIEEEEDDDDEFEISTSDFRRQQQQHQQPIATPTFRSKSSLSTNTRSMTPNARRCGTPSMIPRPKTPTASSLIPRPKTPSYTPSYRAGSPRIGGGVPRMGSPMIKQQQQQSGKYRPNVKDPLDKEIGFIINSSPVPIQCQKAAGPHEGRYYFGNELTPSLGGGKKIYTCKLMTYDNNRSSSPKRNKVLIRVGGGWQDLEIFLLEHMNLMGG</sequence>
<name>A0ABP9ZE60_9FUNG</name>
<dbReference type="InterPro" id="IPR036534">
    <property type="entry name" value="GAR_dom_sf"/>
</dbReference>
<evidence type="ECO:0000256" key="2">
    <source>
        <dbReference type="ARBA" id="ARBA00004514"/>
    </source>
</evidence>
<feature type="compositionally biased region" description="Polar residues" evidence="12">
    <location>
        <begin position="803"/>
        <end position="821"/>
    </location>
</feature>
<reference evidence="14 15" key="1">
    <citation type="submission" date="2024-04" db="EMBL/GenBank/DDBJ databases">
        <title>genome sequences of Mucor flavus KT1a and Helicostylum pulchrum KT1b strains isolated from the surface of a dry-aged beef.</title>
        <authorList>
            <person name="Toyotome T."/>
            <person name="Hosono M."/>
            <person name="Torimaru M."/>
            <person name="Fukuda K."/>
            <person name="Mikami N."/>
        </authorList>
    </citation>
    <scope>NUCLEOTIDE SEQUENCE [LARGE SCALE GENOMIC DNA]</scope>
    <source>
        <strain evidence="14 15">KT1a</strain>
    </source>
</reference>
<keyword evidence="6" id="KW-0648">Protein biosynthesis</keyword>
<dbReference type="InterPro" id="IPR051501">
    <property type="entry name" value="eIF2B_alpha/beta/delta"/>
</dbReference>
<evidence type="ECO:0000256" key="3">
    <source>
        <dbReference type="ARBA" id="ARBA00007251"/>
    </source>
</evidence>
<comment type="subcellular location">
    <subcellularLocation>
        <location evidence="1">Cytoplasm</location>
        <location evidence="1">Cytoskeleton</location>
    </subcellularLocation>
    <subcellularLocation>
        <location evidence="2">Cytoplasm</location>
        <location evidence="2">Cytosol</location>
    </subcellularLocation>
</comment>
<dbReference type="InterPro" id="IPR042529">
    <property type="entry name" value="IF_2B-like_C"/>
</dbReference>
<evidence type="ECO:0000256" key="10">
    <source>
        <dbReference type="ARBA" id="ARBA00046432"/>
    </source>
</evidence>
<dbReference type="SUPFAM" id="SSF100950">
    <property type="entry name" value="NagB/RpiA/CoA transferase-like"/>
    <property type="match status" value="1"/>
</dbReference>
<evidence type="ECO:0000256" key="6">
    <source>
        <dbReference type="ARBA" id="ARBA00022917"/>
    </source>
</evidence>
<evidence type="ECO:0000313" key="15">
    <source>
        <dbReference type="Proteomes" id="UP001473302"/>
    </source>
</evidence>
<evidence type="ECO:0000256" key="12">
    <source>
        <dbReference type="SAM" id="MobiDB-lite"/>
    </source>
</evidence>
<dbReference type="InterPro" id="IPR042528">
    <property type="entry name" value="elF-2B_alpha_N"/>
</dbReference>
<dbReference type="Gene3D" id="3.40.50.10470">
    <property type="entry name" value="Translation initiation factor eif-2b, domain 2"/>
    <property type="match status" value="1"/>
</dbReference>
<dbReference type="Proteomes" id="UP001473302">
    <property type="component" value="Unassembled WGS sequence"/>
</dbReference>
<dbReference type="InterPro" id="IPR000649">
    <property type="entry name" value="IF-2B-related"/>
</dbReference>
<dbReference type="PANTHER" id="PTHR45860:SF1">
    <property type="entry name" value="TRANSLATION INITIATION FACTOR EIF-2B SUBUNIT ALPHA"/>
    <property type="match status" value="1"/>
</dbReference>
<feature type="compositionally biased region" description="Low complexity" evidence="12">
    <location>
        <begin position="633"/>
        <end position="653"/>
    </location>
</feature>